<proteinExistence type="inferred from homology"/>
<dbReference type="PROSITE" id="PS00133">
    <property type="entry name" value="CARBOXYPEPT_ZN_2"/>
    <property type="match status" value="1"/>
</dbReference>
<accession>A0A9D4RBD9</accession>
<reference evidence="5" key="2">
    <citation type="submission" date="2020-11" db="EMBL/GenBank/DDBJ databases">
        <authorList>
            <person name="McCartney M.A."/>
            <person name="Auch B."/>
            <person name="Kono T."/>
            <person name="Mallez S."/>
            <person name="Becker A."/>
            <person name="Gohl D.M."/>
            <person name="Silverstein K.A.T."/>
            <person name="Koren S."/>
            <person name="Bechman K.B."/>
            <person name="Herman A."/>
            <person name="Abrahante J.E."/>
            <person name="Garbe J."/>
        </authorList>
    </citation>
    <scope>NUCLEOTIDE SEQUENCE</scope>
    <source>
        <strain evidence="5">Duluth1</strain>
        <tissue evidence="5">Whole animal</tissue>
    </source>
</reference>
<evidence type="ECO:0000313" key="6">
    <source>
        <dbReference type="Proteomes" id="UP000828390"/>
    </source>
</evidence>
<gene>
    <name evidence="5" type="ORF">DPMN_024958</name>
</gene>
<sequence length="84" mass="9756">KLRLEFHSYLQRRRTQTCHGFASLGQYPYHLTLLEIPKEPLSYLQNPNNGPDVAKPGPDGTGFDPLCDWDYFWLFLAGLYLRPT</sequence>
<evidence type="ECO:0000313" key="5">
    <source>
        <dbReference type="EMBL" id="KAH3862004.1"/>
    </source>
</evidence>
<reference evidence="5" key="1">
    <citation type="journal article" date="2019" name="bioRxiv">
        <title>The Genome of the Zebra Mussel, Dreissena polymorpha: A Resource for Invasive Species Research.</title>
        <authorList>
            <person name="McCartney M.A."/>
            <person name="Auch B."/>
            <person name="Kono T."/>
            <person name="Mallez S."/>
            <person name="Zhang Y."/>
            <person name="Obille A."/>
            <person name="Becker A."/>
            <person name="Abrahante J.E."/>
            <person name="Garbe J."/>
            <person name="Badalamenti J.P."/>
            <person name="Herman A."/>
            <person name="Mangelson H."/>
            <person name="Liachko I."/>
            <person name="Sullivan S."/>
            <person name="Sone E.D."/>
            <person name="Koren S."/>
            <person name="Silverstein K.A.T."/>
            <person name="Beckman K.B."/>
            <person name="Gohl D.M."/>
        </authorList>
    </citation>
    <scope>NUCLEOTIDE SEQUENCE</scope>
    <source>
        <strain evidence="5">Duluth1</strain>
        <tissue evidence="5">Whole animal</tissue>
    </source>
</reference>
<keyword evidence="6" id="KW-1185">Reference proteome</keyword>
<evidence type="ECO:0000256" key="2">
    <source>
        <dbReference type="ARBA" id="ARBA00005988"/>
    </source>
</evidence>
<keyword evidence="4" id="KW-0862">Zinc</keyword>
<dbReference type="EMBL" id="JAIWYP010000002">
    <property type="protein sequence ID" value="KAH3862004.1"/>
    <property type="molecule type" value="Genomic_DNA"/>
</dbReference>
<name>A0A9D4RBD9_DREPO</name>
<organism evidence="5 6">
    <name type="scientific">Dreissena polymorpha</name>
    <name type="common">Zebra mussel</name>
    <name type="synonym">Mytilus polymorpha</name>
    <dbReference type="NCBI Taxonomy" id="45954"/>
    <lineage>
        <taxon>Eukaryota</taxon>
        <taxon>Metazoa</taxon>
        <taxon>Spiralia</taxon>
        <taxon>Lophotrochozoa</taxon>
        <taxon>Mollusca</taxon>
        <taxon>Bivalvia</taxon>
        <taxon>Autobranchia</taxon>
        <taxon>Heteroconchia</taxon>
        <taxon>Euheterodonta</taxon>
        <taxon>Imparidentia</taxon>
        <taxon>Neoheterodontei</taxon>
        <taxon>Myida</taxon>
        <taxon>Dreissenoidea</taxon>
        <taxon>Dreissenidae</taxon>
        <taxon>Dreissena</taxon>
    </lineage>
</organism>
<dbReference type="GO" id="GO:0046872">
    <property type="term" value="F:metal ion binding"/>
    <property type="evidence" value="ECO:0007669"/>
    <property type="project" value="UniProtKB-KW"/>
</dbReference>
<comment type="similarity">
    <text evidence="2">Belongs to the peptidase M14 family.</text>
</comment>
<evidence type="ECO:0000256" key="4">
    <source>
        <dbReference type="ARBA" id="ARBA00022833"/>
    </source>
</evidence>
<dbReference type="AlphaFoldDB" id="A0A9D4RBD9"/>
<comment type="caution">
    <text evidence="5">The sequence shown here is derived from an EMBL/GenBank/DDBJ whole genome shotgun (WGS) entry which is preliminary data.</text>
</comment>
<dbReference type="Proteomes" id="UP000828390">
    <property type="component" value="Unassembled WGS sequence"/>
</dbReference>
<feature type="non-terminal residue" evidence="5">
    <location>
        <position position="1"/>
    </location>
</feature>
<comment type="cofactor">
    <cofactor evidence="1">
        <name>Zn(2+)</name>
        <dbReference type="ChEBI" id="CHEBI:29105"/>
    </cofactor>
</comment>
<evidence type="ECO:0000256" key="3">
    <source>
        <dbReference type="ARBA" id="ARBA00022723"/>
    </source>
</evidence>
<dbReference type="InterPro" id="IPR057247">
    <property type="entry name" value="CARBOXYPEPT_ZN_2"/>
</dbReference>
<protein>
    <submittedName>
        <fullName evidence="5">Uncharacterized protein</fullName>
    </submittedName>
</protein>
<keyword evidence="3" id="KW-0479">Metal-binding</keyword>
<evidence type="ECO:0000256" key="1">
    <source>
        <dbReference type="ARBA" id="ARBA00001947"/>
    </source>
</evidence>